<reference evidence="1" key="1">
    <citation type="submission" date="2020-05" db="EMBL/GenBank/DDBJ databases">
        <title>Large-scale comparative analyses of tick genomes elucidate their genetic diversity and vector capacities.</title>
        <authorList>
            <person name="Jia N."/>
            <person name="Wang J."/>
            <person name="Shi W."/>
            <person name="Du L."/>
            <person name="Sun Y."/>
            <person name="Zhan W."/>
            <person name="Jiang J."/>
            <person name="Wang Q."/>
            <person name="Zhang B."/>
            <person name="Ji P."/>
            <person name="Sakyi L.B."/>
            <person name="Cui X."/>
            <person name="Yuan T."/>
            <person name="Jiang B."/>
            <person name="Yang W."/>
            <person name="Lam T.T.-Y."/>
            <person name="Chang Q."/>
            <person name="Ding S."/>
            <person name="Wang X."/>
            <person name="Zhu J."/>
            <person name="Ruan X."/>
            <person name="Zhao L."/>
            <person name="Wei J."/>
            <person name="Que T."/>
            <person name="Du C."/>
            <person name="Cheng J."/>
            <person name="Dai P."/>
            <person name="Han X."/>
            <person name="Huang E."/>
            <person name="Gao Y."/>
            <person name="Liu J."/>
            <person name="Shao H."/>
            <person name="Ye R."/>
            <person name="Li L."/>
            <person name="Wei W."/>
            <person name="Wang X."/>
            <person name="Wang C."/>
            <person name="Yang T."/>
            <person name="Huo Q."/>
            <person name="Li W."/>
            <person name="Guo W."/>
            <person name="Chen H."/>
            <person name="Zhou L."/>
            <person name="Ni X."/>
            <person name="Tian J."/>
            <person name="Zhou Y."/>
            <person name="Sheng Y."/>
            <person name="Liu T."/>
            <person name="Pan Y."/>
            <person name="Xia L."/>
            <person name="Li J."/>
            <person name="Zhao F."/>
            <person name="Cao W."/>
        </authorList>
    </citation>
    <scope>NUCLEOTIDE SEQUENCE</scope>
    <source>
        <strain evidence="1">Hyas-2018</strain>
    </source>
</reference>
<organism evidence="1 2">
    <name type="scientific">Hyalomma asiaticum</name>
    <name type="common">Tick</name>
    <dbReference type="NCBI Taxonomy" id="266040"/>
    <lineage>
        <taxon>Eukaryota</taxon>
        <taxon>Metazoa</taxon>
        <taxon>Ecdysozoa</taxon>
        <taxon>Arthropoda</taxon>
        <taxon>Chelicerata</taxon>
        <taxon>Arachnida</taxon>
        <taxon>Acari</taxon>
        <taxon>Parasitiformes</taxon>
        <taxon>Ixodida</taxon>
        <taxon>Ixodoidea</taxon>
        <taxon>Ixodidae</taxon>
        <taxon>Hyalomminae</taxon>
        <taxon>Hyalomma</taxon>
    </lineage>
</organism>
<sequence>MYAALSGRREWPTGRPVSRLTAIFVLDYVLTRGLTEEDEMVAFACRAIEGWAAVFRNCDPDDHGYIPCKVFHGALAACGYNVSEEFVTCVLRFCERLCYVSFDKFIRACAMTAKHHP</sequence>
<evidence type="ECO:0000313" key="1">
    <source>
        <dbReference type="EMBL" id="KAH6924442.1"/>
    </source>
</evidence>
<accession>A0ACB7RU72</accession>
<dbReference type="EMBL" id="CM023488">
    <property type="protein sequence ID" value="KAH6924442.1"/>
    <property type="molecule type" value="Genomic_DNA"/>
</dbReference>
<dbReference type="Proteomes" id="UP000821845">
    <property type="component" value="Chromosome 8"/>
</dbReference>
<comment type="caution">
    <text evidence="1">The sequence shown here is derived from an EMBL/GenBank/DDBJ whole genome shotgun (WGS) entry which is preliminary data.</text>
</comment>
<proteinExistence type="predicted"/>
<keyword evidence="2" id="KW-1185">Reference proteome</keyword>
<gene>
    <name evidence="1" type="ORF">HPB50_017522</name>
</gene>
<name>A0ACB7RU72_HYAAI</name>
<protein>
    <submittedName>
        <fullName evidence="1">Uncharacterized protein</fullName>
    </submittedName>
</protein>
<evidence type="ECO:0000313" key="2">
    <source>
        <dbReference type="Proteomes" id="UP000821845"/>
    </source>
</evidence>